<name>A0ACB9VWY0_CHAAC</name>
<accession>A0ACB9VWY0</accession>
<gene>
    <name evidence="1" type="ORF">KUCAC02_026280</name>
</gene>
<proteinExistence type="predicted"/>
<comment type="caution">
    <text evidence="1">The sequence shown here is derived from an EMBL/GenBank/DDBJ whole genome shotgun (WGS) entry which is preliminary data.</text>
</comment>
<dbReference type="Proteomes" id="UP001057452">
    <property type="component" value="Chromosome 15"/>
</dbReference>
<evidence type="ECO:0000313" key="2">
    <source>
        <dbReference type="Proteomes" id="UP001057452"/>
    </source>
</evidence>
<reference evidence="1" key="1">
    <citation type="submission" date="2022-05" db="EMBL/GenBank/DDBJ databases">
        <title>Chromosome-level genome of Chaenocephalus aceratus.</title>
        <authorList>
            <person name="Park H."/>
        </authorList>
    </citation>
    <scope>NUCLEOTIDE SEQUENCE</scope>
    <source>
        <strain evidence="1">KU_202001</strain>
    </source>
</reference>
<keyword evidence="2" id="KW-1185">Reference proteome</keyword>
<protein>
    <submittedName>
        <fullName evidence="1">Uncharacterized protein</fullName>
    </submittedName>
</protein>
<feature type="non-terminal residue" evidence="1">
    <location>
        <position position="93"/>
    </location>
</feature>
<dbReference type="EMBL" id="CM043799">
    <property type="protein sequence ID" value="KAI4804661.1"/>
    <property type="molecule type" value="Genomic_DNA"/>
</dbReference>
<sequence length="93" mass="10655">MSGTPQRQTLGLLLQEKRGRCDDLWICRGTWKERHKAFTVKATMKNSVVVGPPAAGAFRERPPKSTTFRTFYERGEFPMALQHDAKGNYIAWK</sequence>
<evidence type="ECO:0000313" key="1">
    <source>
        <dbReference type="EMBL" id="KAI4804661.1"/>
    </source>
</evidence>
<organism evidence="1 2">
    <name type="scientific">Chaenocephalus aceratus</name>
    <name type="common">Blackfin icefish</name>
    <name type="synonym">Chaenichthys aceratus</name>
    <dbReference type="NCBI Taxonomy" id="36190"/>
    <lineage>
        <taxon>Eukaryota</taxon>
        <taxon>Metazoa</taxon>
        <taxon>Chordata</taxon>
        <taxon>Craniata</taxon>
        <taxon>Vertebrata</taxon>
        <taxon>Euteleostomi</taxon>
        <taxon>Actinopterygii</taxon>
        <taxon>Neopterygii</taxon>
        <taxon>Teleostei</taxon>
        <taxon>Neoteleostei</taxon>
        <taxon>Acanthomorphata</taxon>
        <taxon>Eupercaria</taxon>
        <taxon>Perciformes</taxon>
        <taxon>Notothenioidei</taxon>
        <taxon>Channichthyidae</taxon>
        <taxon>Chaenocephalus</taxon>
    </lineage>
</organism>